<sequence>MALADWPPVWPGSLADTSWNKSDRKALPGGTNAGMGTRESTQFTALWTTENIPKIWKEAIMIAIYKEGKDKKKPESYRPVSLLSCLGKNYGKNGEYKNDIEF</sequence>
<organism evidence="2 3">
    <name type="scientific">Elysia marginata</name>
    <dbReference type="NCBI Taxonomy" id="1093978"/>
    <lineage>
        <taxon>Eukaryota</taxon>
        <taxon>Metazoa</taxon>
        <taxon>Spiralia</taxon>
        <taxon>Lophotrochozoa</taxon>
        <taxon>Mollusca</taxon>
        <taxon>Gastropoda</taxon>
        <taxon>Heterobranchia</taxon>
        <taxon>Euthyneura</taxon>
        <taxon>Panpulmonata</taxon>
        <taxon>Sacoglossa</taxon>
        <taxon>Placobranchoidea</taxon>
        <taxon>Plakobranchidae</taxon>
        <taxon>Elysia</taxon>
    </lineage>
</organism>
<dbReference type="EMBL" id="BMAT01011427">
    <property type="protein sequence ID" value="GFR72665.1"/>
    <property type="molecule type" value="Genomic_DNA"/>
</dbReference>
<protein>
    <submittedName>
        <fullName evidence="2">RNA-directed DNA polymerase from mobile element jockey-like</fullName>
    </submittedName>
</protein>
<evidence type="ECO:0000256" key="1">
    <source>
        <dbReference type="SAM" id="MobiDB-lite"/>
    </source>
</evidence>
<dbReference type="Proteomes" id="UP000762676">
    <property type="component" value="Unassembled WGS sequence"/>
</dbReference>
<keyword evidence="3" id="KW-1185">Reference proteome</keyword>
<accession>A0AAV4FK16</accession>
<feature type="region of interest" description="Disordered" evidence="1">
    <location>
        <begin position="1"/>
        <end position="38"/>
    </location>
</feature>
<keyword evidence="2" id="KW-0808">Transferase</keyword>
<reference evidence="2 3" key="1">
    <citation type="journal article" date="2021" name="Elife">
        <title>Chloroplast acquisition without the gene transfer in kleptoplastic sea slugs, Plakobranchus ocellatus.</title>
        <authorList>
            <person name="Maeda T."/>
            <person name="Takahashi S."/>
            <person name="Yoshida T."/>
            <person name="Shimamura S."/>
            <person name="Takaki Y."/>
            <person name="Nagai Y."/>
            <person name="Toyoda A."/>
            <person name="Suzuki Y."/>
            <person name="Arimoto A."/>
            <person name="Ishii H."/>
            <person name="Satoh N."/>
            <person name="Nishiyama T."/>
            <person name="Hasebe M."/>
            <person name="Maruyama T."/>
            <person name="Minagawa J."/>
            <person name="Obokata J."/>
            <person name="Shigenobu S."/>
        </authorList>
    </citation>
    <scope>NUCLEOTIDE SEQUENCE [LARGE SCALE GENOMIC DNA]</scope>
</reference>
<keyword evidence="2" id="KW-0548">Nucleotidyltransferase</keyword>
<keyword evidence="2" id="KW-0695">RNA-directed DNA polymerase</keyword>
<gene>
    <name evidence="2" type="ORF">ElyMa_005712400</name>
</gene>
<proteinExistence type="predicted"/>
<dbReference type="GO" id="GO:0003964">
    <property type="term" value="F:RNA-directed DNA polymerase activity"/>
    <property type="evidence" value="ECO:0007669"/>
    <property type="project" value="UniProtKB-KW"/>
</dbReference>
<name>A0AAV4FK16_9GAST</name>
<evidence type="ECO:0000313" key="3">
    <source>
        <dbReference type="Proteomes" id="UP000762676"/>
    </source>
</evidence>
<comment type="caution">
    <text evidence="2">The sequence shown here is derived from an EMBL/GenBank/DDBJ whole genome shotgun (WGS) entry which is preliminary data.</text>
</comment>
<evidence type="ECO:0000313" key="2">
    <source>
        <dbReference type="EMBL" id="GFR72665.1"/>
    </source>
</evidence>
<dbReference type="AlphaFoldDB" id="A0AAV4FK16"/>